<sequence>MNTLTDTTCKCKPNILQKKSSIRQNTSYRVFHVTKKAKDESDDEYDLCTQNKYMADKENYRKIRYQKRSFKSSTRNGSERWKRKSTRNKQLFVISKTSSESTSSNMKDSVLRDQLTNNASQLSILVNSDPTSKEYQKENYIGESSSSDVLIDPIDETISNNDATLDDLLARADKLETTVKLQDFNKIQPQVQAQAQVILYRRRKRCVIAVGTVLTILTIIIIIIVAVALTIRYKAKTDQISKSSRIQNSYR</sequence>
<dbReference type="EMBL" id="CAJNRF010006896">
    <property type="protein sequence ID" value="CAF2086822.1"/>
    <property type="molecule type" value="Genomic_DNA"/>
</dbReference>
<name>A0A815B782_9BILA</name>
<keyword evidence="1" id="KW-0472">Membrane</keyword>
<dbReference type="AlphaFoldDB" id="A0A815B782"/>
<keyword evidence="1" id="KW-0812">Transmembrane</keyword>
<dbReference type="OrthoDB" id="10049921at2759"/>
<proteinExistence type="predicted"/>
<organism evidence="2 6">
    <name type="scientific">Rotaria magnacalcarata</name>
    <dbReference type="NCBI Taxonomy" id="392030"/>
    <lineage>
        <taxon>Eukaryota</taxon>
        <taxon>Metazoa</taxon>
        <taxon>Spiralia</taxon>
        <taxon>Gnathifera</taxon>
        <taxon>Rotifera</taxon>
        <taxon>Eurotatoria</taxon>
        <taxon>Bdelloidea</taxon>
        <taxon>Philodinida</taxon>
        <taxon>Philodinidae</taxon>
        <taxon>Rotaria</taxon>
    </lineage>
</organism>
<evidence type="ECO:0000256" key="1">
    <source>
        <dbReference type="SAM" id="Phobius"/>
    </source>
</evidence>
<dbReference type="EMBL" id="CAJNOW010000294">
    <property type="protein sequence ID" value="CAF1269738.1"/>
    <property type="molecule type" value="Genomic_DNA"/>
</dbReference>
<feature type="transmembrane region" description="Helical" evidence="1">
    <location>
        <begin position="207"/>
        <end position="231"/>
    </location>
</feature>
<evidence type="ECO:0000313" key="2">
    <source>
        <dbReference type="EMBL" id="CAF1269738.1"/>
    </source>
</evidence>
<keyword evidence="1" id="KW-1133">Transmembrane helix</keyword>
<protein>
    <submittedName>
        <fullName evidence="2">Uncharacterized protein</fullName>
    </submittedName>
</protein>
<gene>
    <name evidence="2" type="ORF">KQP761_LOCUS3227</name>
    <name evidence="3" type="ORF">MBJ925_LOCUS3936</name>
    <name evidence="4" type="ORF">WKI299_LOCUS17368</name>
    <name evidence="5" type="ORF">XDN619_LOCUS28555</name>
</gene>
<evidence type="ECO:0000313" key="3">
    <source>
        <dbReference type="EMBL" id="CAF1929569.1"/>
    </source>
</evidence>
<evidence type="ECO:0000313" key="4">
    <source>
        <dbReference type="EMBL" id="CAF2086822.1"/>
    </source>
</evidence>
<dbReference type="EMBL" id="CAJNRE010000641">
    <property type="protein sequence ID" value="CAF1929569.1"/>
    <property type="molecule type" value="Genomic_DNA"/>
</dbReference>
<dbReference type="Proteomes" id="UP000663834">
    <property type="component" value="Unassembled WGS sequence"/>
</dbReference>
<dbReference type="EMBL" id="CAJNRG010013644">
    <property type="protein sequence ID" value="CAF2150478.1"/>
    <property type="molecule type" value="Genomic_DNA"/>
</dbReference>
<reference evidence="2" key="1">
    <citation type="submission" date="2021-02" db="EMBL/GenBank/DDBJ databases">
        <authorList>
            <person name="Nowell W R."/>
        </authorList>
    </citation>
    <scope>NUCLEOTIDE SEQUENCE</scope>
</reference>
<evidence type="ECO:0000313" key="5">
    <source>
        <dbReference type="EMBL" id="CAF2150478.1"/>
    </source>
</evidence>
<evidence type="ECO:0000313" key="6">
    <source>
        <dbReference type="Proteomes" id="UP000663834"/>
    </source>
</evidence>
<dbReference type="Proteomes" id="UP000663824">
    <property type="component" value="Unassembled WGS sequence"/>
</dbReference>
<dbReference type="Proteomes" id="UP000663887">
    <property type="component" value="Unassembled WGS sequence"/>
</dbReference>
<dbReference type="Proteomes" id="UP000663856">
    <property type="component" value="Unassembled WGS sequence"/>
</dbReference>
<comment type="caution">
    <text evidence="2">The sequence shown here is derived from an EMBL/GenBank/DDBJ whole genome shotgun (WGS) entry which is preliminary data.</text>
</comment>
<accession>A0A815B782</accession>